<organism evidence="1">
    <name type="scientific">Candidatus Berkiella aquae</name>
    <dbReference type="NCBI Taxonomy" id="295108"/>
    <lineage>
        <taxon>Bacteria</taxon>
        <taxon>Pseudomonadati</taxon>
        <taxon>Pseudomonadota</taxon>
        <taxon>Gammaproteobacteria</taxon>
        <taxon>Candidatus Berkiellales</taxon>
        <taxon>Candidatus Berkiellaceae</taxon>
        <taxon>Candidatus Berkiella</taxon>
    </lineage>
</organism>
<proteinExistence type="predicted"/>
<dbReference type="EMBL" id="LKAJ02000001">
    <property type="protein sequence ID" value="MCS5711650.1"/>
    <property type="molecule type" value="Genomic_DNA"/>
</dbReference>
<accession>A0A0Q9YQ44</accession>
<dbReference type="Proteomes" id="UP000051497">
    <property type="component" value="Unassembled WGS sequence"/>
</dbReference>
<keyword evidence="3" id="KW-1185">Reference proteome</keyword>
<evidence type="ECO:0000313" key="2">
    <source>
        <dbReference type="EMBL" id="MCS5711650.1"/>
    </source>
</evidence>
<dbReference type="EMBL" id="LKAJ01000018">
    <property type="protein sequence ID" value="KRG18900.1"/>
    <property type="molecule type" value="Genomic_DNA"/>
</dbReference>
<sequence>MATVKLSKNNEYMSMVFIIEKTLCFDDEWCKSIFAICLYGDIMMQSKISECSIISTDLLSLICGGYNETTQDPQFTPPSGPVIISGNGNVAGGAVIGSFPITNNTTAGTYVTADTINGVTGMGASITHRF</sequence>
<reference evidence="1" key="1">
    <citation type="submission" date="2015-09" db="EMBL/GenBank/DDBJ databases">
        <title>Draft Genome Sequences of Two Novel Amoeba-resistant Intranuclear Bacteria, Candidatus Berkiella cookevillensis and Candidatus Berkiella aquae.</title>
        <authorList>
            <person name="Mehari Y.T."/>
            <person name="Arivett B.A."/>
            <person name="Farone A.L."/>
            <person name="Gunderson J.H."/>
            <person name="Farone M.B."/>
        </authorList>
    </citation>
    <scope>NUCLEOTIDE SEQUENCE [LARGE SCALE GENOMIC DNA]</scope>
    <source>
        <strain evidence="1">HT99</strain>
    </source>
</reference>
<comment type="caution">
    <text evidence="1">The sequence shown here is derived from an EMBL/GenBank/DDBJ whole genome shotgun (WGS) entry which is preliminary data.</text>
</comment>
<name>A0A0Q9YQ44_9GAMM</name>
<dbReference type="AlphaFoldDB" id="A0A0Q9YQ44"/>
<protein>
    <submittedName>
        <fullName evidence="1">Uncharacterized protein</fullName>
    </submittedName>
</protein>
<dbReference type="STRING" id="295108.HT99x_02890"/>
<reference evidence="2" key="3">
    <citation type="submission" date="2021-06" db="EMBL/GenBank/DDBJ databases">
        <title>Genomic Description and Analysis of Intracellular Bacteria, Candidatus Berkiella cookevillensis and Candidatus Berkiella aquae.</title>
        <authorList>
            <person name="Kidane D.T."/>
            <person name="Mehari Y.T."/>
            <person name="Rice F.C."/>
            <person name="Arivett B.A."/>
            <person name="Farone A.L."/>
            <person name="Berk S.G."/>
            <person name="Farone M.B."/>
        </authorList>
    </citation>
    <scope>NUCLEOTIDE SEQUENCE</scope>
    <source>
        <strain evidence="2">HT99</strain>
    </source>
</reference>
<evidence type="ECO:0000313" key="1">
    <source>
        <dbReference type="EMBL" id="KRG18900.1"/>
    </source>
</evidence>
<dbReference type="RefSeq" id="WP_075067480.1">
    <property type="nucleotide sequence ID" value="NZ_LKAJ02000001.1"/>
</dbReference>
<gene>
    <name evidence="2" type="ORF">HT99x_009385</name>
    <name evidence="1" type="ORF">HT99x_02890</name>
</gene>
<evidence type="ECO:0000313" key="3">
    <source>
        <dbReference type="Proteomes" id="UP000051497"/>
    </source>
</evidence>
<reference evidence="2" key="2">
    <citation type="journal article" date="2016" name="Genome Announc.">
        <title>Draft Genome Sequences of Two Novel Amoeba-Resistant Intranuclear Bacteria, 'Candidatus Berkiella cookevillensis' and 'Candidatus Berkiella aquae'.</title>
        <authorList>
            <person name="Mehari Y.T."/>
            <person name="Arivett B.A."/>
            <person name="Farone A.L."/>
            <person name="Gunderson J.H."/>
            <person name="Farone M.B."/>
        </authorList>
    </citation>
    <scope>NUCLEOTIDE SEQUENCE</scope>
    <source>
        <strain evidence="2">HT99</strain>
    </source>
</reference>